<gene>
    <name evidence="3" type="ORF">ANN_08850</name>
</gene>
<proteinExistence type="predicted"/>
<feature type="region of interest" description="Disordered" evidence="1">
    <location>
        <begin position="1"/>
        <end position="54"/>
    </location>
</feature>
<dbReference type="InterPro" id="IPR036397">
    <property type="entry name" value="RNaseH_sf"/>
</dbReference>
<feature type="compositionally biased region" description="Basic and acidic residues" evidence="1">
    <location>
        <begin position="213"/>
        <end position="232"/>
    </location>
</feature>
<feature type="compositionally biased region" description="Basic and acidic residues" evidence="1">
    <location>
        <begin position="167"/>
        <end position="199"/>
    </location>
</feature>
<protein>
    <submittedName>
        <fullName evidence="3">Uncharacterized protein</fullName>
    </submittedName>
</protein>
<evidence type="ECO:0000256" key="2">
    <source>
        <dbReference type="SAM" id="Phobius"/>
    </source>
</evidence>
<sequence length="310" mass="34974">MGARQSKRSVDITTTPKKEGAEEQQQSLDGRLGHIEEGSGDIKPAANGAPSHSATDIQQSVLFKMGKSKELSAELKKTIVRLALKVHVNYEQEFWDSDETKINLFGSDGAHGVWKKKNEADKVDNNLPTVKHGGGVIMIWWHKSSKGEEVMHNGSEQIVDGEIESAHTPEMESATAEEKEKSVGEDTNADNKAKKEKKDKVKKKWSFRSISFSKKDKSKPPPREDKNGDVTKEEVAEGEPWCYSEMMPFSAFLLDVGKLRPLLHDRYLMTNDHGFDTPCRTRLYQVRMGSLDLALSSFYFFFFFFFCLTS</sequence>
<keyword evidence="2" id="KW-0472">Membrane</keyword>
<evidence type="ECO:0000313" key="4">
    <source>
        <dbReference type="Proteomes" id="UP001148838"/>
    </source>
</evidence>
<feature type="region of interest" description="Disordered" evidence="1">
    <location>
        <begin position="167"/>
        <end position="232"/>
    </location>
</feature>
<organism evidence="3 4">
    <name type="scientific">Periplaneta americana</name>
    <name type="common">American cockroach</name>
    <name type="synonym">Blatta americana</name>
    <dbReference type="NCBI Taxonomy" id="6978"/>
    <lineage>
        <taxon>Eukaryota</taxon>
        <taxon>Metazoa</taxon>
        <taxon>Ecdysozoa</taxon>
        <taxon>Arthropoda</taxon>
        <taxon>Hexapoda</taxon>
        <taxon>Insecta</taxon>
        <taxon>Pterygota</taxon>
        <taxon>Neoptera</taxon>
        <taxon>Polyneoptera</taxon>
        <taxon>Dictyoptera</taxon>
        <taxon>Blattodea</taxon>
        <taxon>Blattoidea</taxon>
        <taxon>Blattidae</taxon>
        <taxon>Blattinae</taxon>
        <taxon>Periplaneta</taxon>
    </lineage>
</organism>
<keyword evidence="2" id="KW-0812">Transmembrane</keyword>
<reference evidence="3 4" key="1">
    <citation type="journal article" date="2022" name="Allergy">
        <title>Genome assembly and annotation of Periplaneta americana reveal a comprehensive cockroach allergen profile.</title>
        <authorList>
            <person name="Wang L."/>
            <person name="Xiong Q."/>
            <person name="Saelim N."/>
            <person name="Wang L."/>
            <person name="Nong W."/>
            <person name="Wan A.T."/>
            <person name="Shi M."/>
            <person name="Liu X."/>
            <person name="Cao Q."/>
            <person name="Hui J.H.L."/>
            <person name="Sookrung N."/>
            <person name="Leung T.F."/>
            <person name="Tungtrongchitr A."/>
            <person name="Tsui S.K.W."/>
        </authorList>
    </citation>
    <scope>NUCLEOTIDE SEQUENCE [LARGE SCALE GENOMIC DNA]</scope>
    <source>
        <strain evidence="3">PWHHKU_190912</strain>
    </source>
</reference>
<keyword evidence="2" id="KW-1133">Transmembrane helix</keyword>
<feature type="transmembrane region" description="Helical" evidence="2">
    <location>
        <begin position="288"/>
        <end position="308"/>
    </location>
</feature>
<evidence type="ECO:0000256" key="1">
    <source>
        <dbReference type="SAM" id="MobiDB-lite"/>
    </source>
</evidence>
<keyword evidence="4" id="KW-1185">Reference proteome</keyword>
<dbReference type="EMBL" id="JAJSOF020000017">
    <property type="protein sequence ID" value="KAJ4440702.1"/>
    <property type="molecule type" value="Genomic_DNA"/>
</dbReference>
<dbReference type="Proteomes" id="UP001148838">
    <property type="component" value="Unassembled WGS sequence"/>
</dbReference>
<comment type="caution">
    <text evidence="3">The sequence shown here is derived from an EMBL/GenBank/DDBJ whole genome shotgun (WGS) entry which is preliminary data.</text>
</comment>
<name>A0ABQ8T479_PERAM</name>
<dbReference type="Gene3D" id="3.30.420.10">
    <property type="entry name" value="Ribonuclease H-like superfamily/Ribonuclease H"/>
    <property type="match status" value="1"/>
</dbReference>
<accession>A0ABQ8T479</accession>
<evidence type="ECO:0000313" key="3">
    <source>
        <dbReference type="EMBL" id="KAJ4440702.1"/>
    </source>
</evidence>